<reference evidence="4" key="1">
    <citation type="submission" date="2022-11" db="UniProtKB">
        <authorList>
            <consortium name="WormBaseParasite"/>
        </authorList>
    </citation>
    <scope>IDENTIFICATION</scope>
</reference>
<evidence type="ECO:0000313" key="4">
    <source>
        <dbReference type="WBParaSite" id="nRc.2.0.1.t01559-RA"/>
    </source>
</evidence>
<dbReference type="InterPro" id="IPR013087">
    <property type="entry name" value="Znf_C2H2_type"/>
</dbReference>
<sequence>QQLAALKSFYNSWGGAAALLPQSILSAAAVAAASAASLPPTSHVLAHHPPVNAAEASAPVFSLDNLRCIKCSKQFYSPMAVQQHIIAEHSEAAPRAHICPFCDAAFTTQHALQTHMPCRMQSLSHQYREQLG</sequence>
<organism evidence="3 4">
    <name type="scientific">Romanomermis culicivorax</name>
    <name type="common">Nematode worm</name>
    <dbReference type="NCBI Taxonomy" id="13658"/>
    <lineage>
        <taxon>Eukaryota</taxon>
        <taxon>Metazoa</taxon>
        <taxon>Ecdysozoa</taxon>
        <taxon>Nematoda</taxon>
        <taxon>Enoplea</taxon>
        <taxon>Dorylaimia</taxon>
        <taxon>Mermithida</taxon>
        <taxon>Mermithoidea</taxon>
        <taxon>Mermithidae</taxon>
        <taxon>Romanomermis</taxon>
    </lineage>
</organism>
<keyword evidence="1" id="KW-0862">Zinc</keyword>
<dbReference type="PROSITE" id="PS00028">
    <property type="entry name" value="ZINC_FINGER_C2H2_1"/>
    <property type="match status" value="1"/>
</dbReference>
<protein>
    <submittedName>
        <fullName evidence="4">C2H2-type domain-containing protein</fullName>
    </submittedName>
</protein>
<feature type="domain" description="C2H2-type" evidence="2">
    <location>
        <begin position="66"/>
        <end position="94"/>
    </location>
</feature>
<dbReference type="Pfam" id="PF13894">
    <property type="entry name" value="zf-C2H2_4"/>
    <property type="match status" value="1"/>
</dbReference>
<name>A0A915HJE3_ROMCU</name>
<evidence type="ECO:0000259" key="2">
    <source>
        <dbReference type="PROSITE" id="PS50157"/>
    </source>
</evidence>
<dbReference type="SUPFAM" id="SSF57667">
    <property type="entry name" value="beta-beta-alpha zinc fingers"/>
    <property type="match status" value="1"/>
</dbReference>
<dbReference type="PROSITE" id="PS50157">
    <property type="entry name" value="ZINC_FINGER_C2H2_2"/>
    <property type="match status" value="1"/>
</dbReference>
<dbReference type="Gene3D" id="3.30.160.60">
    <property type="entry name" value="Classic Zinc Finger"/>
    <property type="match status" value="1"/>
</dbReference>
<dbReference type="GO" id="GO:0008270">
    <property type="term" value="F:zinc ion binding"/>
    <property type="evidence" value="ECO:0007669"/>
    <property type="project" value="UniProtKB-KW"/>
</dbReference>
<evidence type="ECO:0000256" key="1">
    <source>
        <dbReference type="PROSITE-ProRule" id="PRU00042"/>
    </source>
</evidence>
<keyword evidence="1" id="KW-0863">Zinc-finger</keyword>
<dbReference type="WBParaSite" id="nRc.2.0.1.t01559-RA">
    <property type="protein sequence ID" value="nRc.2.0.1.t01559-RA"/>
    <property type="gene ID" value="nRc.2.0.1.g01559"/>
</dbReference>
<accession>A0A915HJE3</accession>
<proteinExistence type="predicted"/>
<evidence type="ECO:0000313" key="3">
    <source>
        <dbReference type="Proteomes" id="UP000887565"/>
    </source>
</evidence>
<dbReference type="Proteomes" id="UP000887565">
    <property type="component" value="Unplaced"/>
</dbReference>
<keyword evidence="1" id="KW-0479">Metal-binding</keyword>
<dbReference type="InterPro" id="IPR036236">
    <property type="entry name" value="Znf_C2H2_sf"/>
</dbReference>
<dbReference type="SMART" id="SM00355">
    <property type="entry name" value="ZnF_C2H2"/>
    <property type="match status" value="2"/>
</dbReference>
<keyword evidence="3" id="KW-1185">Reference proteome</keyword>
<dbReference type="AlphaFoldDB" id="A0A915HJE3"/>